<evidence type="ECO:0000313" key="7">
    <source>
        <dbReference type="Proteomes" id="UP000036196"/>
    </source>
</evidence>
<evidence type="ECO:0000313" key="6">
    <source>
        <dbReference type="EMBL" id="KMK15462.1"/>
    </source>
</evidence>
<protein>
    <submittedName>
        <fullName evidence="6">Amino acid ABC transporter substrate-binding protein</fullName>
    </submittedName>
</protein>
<dbReference type="Pfam" id="PF00497">
    <property type="entry name" value="SBP_bac_3"/>
    <property type="match status" value="1"/>
</dbReference>
<evidence type="ECO:0000256" key="1">
    <source>
        <dbReference type="ARBA" id="ARBA00004196"/>
    </source>
</evidence>
<comment type="similarity">
    <text evidence="2 4">Belongs to the bacterial solute-binding protein 3 family.</text>
</comment>
<comment type="caution">
    <text evidence="6">The sequence shown here is derived from an EMBL/GenBank/DDBJ whole genome shotgun (WGS) entry which is preliminary data.</text>
</comment>
<dbReference type="RefSeq" id="WP_045289697.1">
    <property type="nucleotide sequence ID" value="NZ_CACVCI010000001.1"/>
</dbReference>
<dbReference type="EMBL" id="LDZF01000004">
    <property type="protein sequence ID" value="KMK15462.1"/>
    <property type="molecule type" value="Genomic_DNA"/>
</dbReference>
<comment type="subcellular location">
    <subcellularLocation>
        <location evidence="1">Cell envelope</location>
    </subcellularLocation>
</comment>
<dbReference type="GO" id="GO:0030288">
    <property type="term" value="C:outer membrane-bounded periplasmic space"/>
    <property type="evidence" value="ECO:0007669"/>
    <property type="project" value="UniProtKB-ARBA"/>
</dbReference>
<dbReference type="PATRIC" id="fig|61647.13.peg.2349"/>
<keyword evidence="3" id="KW-0732">Signal</keyword>
<dbReference type="PROSITE" id="PS01039">
    <property type="entry name" value="SBP_BACTERIAL_3"/>
    <property type="match status" value="1"/>
</dbReference>
<reference evidence="6 7" key="1">
    <citation type="submission" date="2015-05" db="EMBL/GenBank/DDBJ databases">
        <title>Genome sequences of Pluralibacter gergoviae.</title>
        <authorList>
            <person name="Greninger A.L."/>
            <person name="Miller S."/>
        </authorList>
    </citation>
    <scope>NUCLEOTIDE SEQUENCE [LARGE SCALE GENOMIC DNA]</scope>
    <source>
        <strain evidence="6 7">JS81F13</strain>
    </source>
</reference>
<dbReference type="eggNOG" id="COG0834">
    <property type="taxonomic scope" value="Bacteria"/>
</dbReference>
<keyword evidence="7" id="KW-1185">Reference proteome</keyword>
<evidence type="ECO:0000256" key="2">
    <source>
        <dbReference type="ARBA" id="ARBA00010333"/>
    </source>
</evidence>
<dbReference type="PANTHER" id="PTHR35936:SF19">
    <property type="entry name" value="AMINO-ACID-BINDING PROTEIN YXEM-RELATED"/>
    <property type="match status" value="1"/>
</dbReference>
<evidence type="ECO:0000259" key="5">
    <source>
        <dbReference type="SMART" id="SM00062"/>
    </source>
</evidence>
<dbReference type="PANTHER" id="PTHR35936">
    <property type="entry name" value="MEMBRANE-BOUND LYTIC MUREIN TRANSGLYCOSYLASE F"/>
    <property type="match status" value="1"/>
</dbReference>
<accession>A0A0F0VK37</accession>
<dbReference type="Proteomes" id="UP000036196">
    <property type="component" value="Unassembled WGS sequence"/>
</dbReference>
<dbReference type="AlphaFoldDB" id="A0A0F0VK37"/>
<dbReference type="InterPro" id="IPR018313">
    <property type="entry name" value="SBP_3_CS"/>
</dbReference>
<dbReference type="SMART" id="SM00062">
    <property type="entry name" value="PBPb"/>
    <property type="match status" value="1"/>
</dbReference>
<dbReference type="STRING" id="61647.LG71_10090"/>
<organism evidence="6 7">
    <name type="scientific">Pluralibacter gergoviae</name>
    <name type="common">Enterobacter gergoviae</name>
    <dbReference type="NCBI Taxonomy" id="61647"/>
    <lineage>
        <taxon>Bacteria</taxon>
        <taxon>Pseudomonadati</taxon>
        <taxon>Pseudomonadota</taxon>
        <taxon>Gammaproteobacteria</taxon>
        <taxon>Enterobacterales</taxon>
        <taxon>Enterobacteriaceae</taxon>
        <taxon>Pluralibacter</taxon>
    </lineage>
</organism>
<proteinExistence type="inferred from homology"/>
<gene>
    <name evidence="6" type="ORF">ABW06_05675</name>
</gene>
<sequence>MRLKTGLALGLTLLACAGHARDLQTISQSGELKVGVPGDYAPLAFHNQAGELLGYDVDMAKDLGKTLGLKVSFVATSWPTLAADLQADKFDIAMGGVTRTPERAKAFALSRPVVANGKIALANCSAAPSLGNLAQIDRPQVKVVVNPGGTNQSYVDAHIKHAQIIRVKNNVDNLQALRDKSADMMVTDLIEGDWYQGQEPGVFCVATAKPLPGTESDKVYMVRRDNPQLLEKVNQWLAKQDPAALKRKWKLAQ</sequence>
<dbReference type="PROSITE" id="PS51257">
    <property type="entry name" value="PROKAR_LIPOPROTEIN"/>
    <property type="match status" value="1"/>
</dbReference>
<evidence type="ECO:0000256" key="3">
    <source>
        <dbReference type="ARBA" id="ARBA00022729"/>
    </source>
</evidence>
<dbReference type="InterPro" id="IPR001638">
    <property type="entry name" value="Solute-binding_3/MltF_N"/>
</dbReference>
<name>A0A0F0VK37_PLUGE</name>
<evidence type="ECO:0000256" key="4">
    <source>
        <dbReference type="RuleBase" id="RU003744"/>
    </source>
</evidence>
<feature type="domain" description="Solute-binding protein family 3/N-terminal" evidence="5">
    <location>
        <begin position="31"/>
        <end position="253"/>
    </location>
</feature>
<dbReference type="Gene3D" id="3.40.190.10">
    <property type="entry name" value="Periplasmic binding protein-like II"/>
    <property type="match status" value="2"/>
</dbReference>
<dbReference type="SUPFAM" id="SSF53850">
    <property type="entry name" value="Periplasmic binding protein-like II"/>
    <property type="match status" value="1"/>
</dbReference>